<evidence type="ECO:0000256" key="1">
    <source>
        <dbReference type="SAM" id="MobiDB-lite"/>
    </source>
</evidence>
<evidence type="ECO:0000313" key="2">
    <source>
        <dbReference type="EMBL" id="AXT46033.1"/>
    </source>
</evidence>
<dbReference type="Proteomes" id="UP000259465">
    <property type="component" value="Chromosome"/>
</dbReference>
<dbReference type="Gene3D" id="3.40.50.1820">
    <property type="entry name" value="alpha/beta hydrolase"/>
    <property type="match status" value="1"/>
</dbReference>
<reference evidence="2 3" key="1">
    <citation type="submission" date="2018-08" db="EMBL/GenBank/DDBJ databases">
        <title>Complete genome sequence of JP2-74.</title>
        <authorList>
            <person name="Wu L."/>
        </authorList>
    </citation>
    <scope>NUCLEOTIDE SEQUENCE [LARGE SCALE GENOMIC DNA]</scope>
    <source>
        <strain evidence="2 3">JP2-74</strain>
    </source>
</reference>
<keyword evidence="3" id="KW-1185">Reference proteome</keyword>
<feature type="region of interest" description="Disordered" evidence="1">
    <location>
        <begin position="723"/>
        <end position="835"/>
    </location>
</feature>
<evidence type="ECO:0000313" key="3">
    <source>
        <dbReference type="Proteomes" id="UP000259465"/>
    </source>
</evidence>
<name>A0AAD0RWX2_9NEIS</name>
<protein>
    <submittedName>
        <fullName evidence="2">TerB family tellurite resistance protein</fullName>
    </submittedName>
</protein>
<dbReference type="InterPro" id="IPR029058">
    <property type="entry name" value="AB_hydrolase_fold"/>
</dbReference>
<dbReference type="RefSeq" id="WP_118267030.1">
    <property type="nucleotide sequence ID" value="NZ_CP031968.1"/>
</dbReference>
<feature type="compositionally biased region" description="Low complexity" evidence="1">
    <location>
        <begin position="735"/>
        <end position="756"/>
    </location>
</feature>
<sequence length="835" mass="91861">MWSQTAVWSKLFSSNPVADYWRDACERSILYWDVLHDRGADYLKHVQSGKPPVLVFDYKIILDGRSLPDPANYALAAILPPAGCPATNPALRPFVVIDPRAGHGPGIGGFKMDSEIGIALQQGHPCYFIMFFPQPVPSQTIESVSRAEYVFLSKVNELHPDSDGKPFVIGNCQGGWAVAMLASVAPELFGPILLAGTPLSYWAGVTGKNPMRYSGGMLGGTWTASLAGDLGHGKFDGAHLVNNFEKLDPANTLWKKPYNLYAKVDTERERFLGFERWWGGHYLLNKQEMEWISQQLFVGNHLVEGKIVSSDQHRVDMRNIRSPIIVFASWGDNITPPQQALNWIPDLYDNAEDIRDNEQTIIYCLHNKVGHLGIFVSAGIANREHSEFASALDLIDVLAPGLYEAIIEDVAPGTPGQEYIKGRYIIRFEAREVADILALDDGREDEQAFEVVRRVSEINQGVYNRFISPALQAVSSEASAQCQRQLNPARLERTLISPLNPWLSWLKPAAEYVHAHRHPVSADNPLWRLQEQWSGWMAQSLDRYRDLRDAATEHCFKAVYESPWLASAVGVQPAREARAARCDSWEKRERLQLKRQTLDPAYETGTLADGFVRLLTYVAIGRGIIDERPFNAIRRIMRDIRHEYPLTLMQLKEIARKQVFLVRLDEARALAGLPKLLQEEHRRRQAWQLAHELLALSGDIAPEQQQRLDQVAHALQLDTRAPSAPAILPPNEPIATSATAPAPAPAVKTSAPAKKAAPPRKPAAKAPAKAATADKPSAAAKPAGSAPVAAKPASSKPAAAKTAKAPAAKAPAAKAPATRKPAAGNGAAKPKTPGN</sequence>
<accession>A0AAD0RWX2</accession>
<dbReference type="Pfam" id="PF11339">
    <property type="entry name" value="DUF3141"/>
    <property type="match status" value="1"/>
</dbReference>
<dbReference type="InterPro" id="IPR024501">
    <property type="entry name" value="DUF3141"/>
</dbReference>
<feature type="compositionally biased region" description="Low complexity" evidence="1">
    <location>
        <begin position="764"/>
        <end position="835"/>
    </location>
</feature>
<dbReference type="AlphaFoldDB" id="A0AAD0RWX2"/>
<gene>
    <name evidence="2" type="ORF">D1345_07500</name>
</gene>
<proteinExistence type="predicted"/>
<dbReference type="PANTHER" id="PTHR36837:SF2">
    <property type="entry name" value="POLY(3-HYDROXYALKANOATE) POLYMERASE SUBUNIT PHAC"/>
    <property type="match status" value="1"/>
</dbReference>
<dbReference type="InterPro" id="IPR051321">
    <property type="entry name" value="PHA/PHB_synthase"/>
</dbReference>
<dbReference type="PANTHER" id="PTHR36837">
    <property type="entry name" value="POLY(3-HYDROXYALKANOATE) POLYMERASE SUBUNIT PHAC"/>
    <property type="match status" value="1"/>
</dbReference>
<organism evidence="2 3">
    <name type="scientific">Chromobacterium rhizoryzae</name>
    <dbReference type="NCBI Taxonomy" id="1778675"/>
    <lineage>
        <taxon>Bacteria</taxon>
        <taxon>Pseudomonadati</taxon>
        <taxon>Pseudomonadota</taxon>
        <taxon>Betaproteobacteria</taxon>
        <taxon>Neisseriales</taxon>
        <taxon>Chromobacteriaceae</taxon>
        <taxon>Chromobacterium</taxon>
    </lineage>
</organism>
<dbReference type="KEGG" id="crz:D1345_07500"/>
<dbReference type="SUPFAM" id="SSF53474">
    <property type="entry name" value="alpha/beta-Hydrolases"/>
    <property type="match status" value="1"/>
</dbReference>
<dbReference type="EMBL" id="CP031968">
    <property type="protein sequence ID" value="AXT46033.1"/>
    <property type="molecule type" value="Genomic_DNA"/>
</dbReference>